<feature type="chain" id="PRO_5036767561" evidence="2">
    <location>
        <begin position="28"/>
        <end position="228"/>
    </location>
</feature>
<dbReference type="RefSeq" id="WP_198732257.1">
    <property type="nucleotide sequence ID" value="NZ_JAEINH010000001.1"/>
</dbReference>
<dbReference type="InterPro" id="IPR036412">
    <property type="entry name" value="HAD-like_sf"/>
</dbReference>
<evidence type="ECO:0000313" key="3">
    <source>
        <dbReference type="EMBL" id="MBI9113703.1"/>
    </source>
</evidence>
<reference evidence="3" key="1">
    <citation type="submission" date="2020-12" db="EMBL/GenBank/DDBJ databases">
        <title>Sanguibacter suaedae sp. nov., isolated from Suaeda aralocaspica.</title>
        <authorList>
            <person name="Ma Q."/>
        </authorList>
    </citation>
    <scope>NUCLEOTIDE SEQUENCE</scope>
    <source>
        <strain evidence="3">YZGR15</strain>
    </source>
</reference>
<evidence type="ECO:0000256" key="2">
    <source>
        <dbReference type="SAM" id="SignalP"/>
    </source>
</evidence>
<evidence type="ECO:0000313" key="4">
    <source>
        <dbReference type="Proteomes" id="UP000602087"/>
    </source>
</evidence>
<dbReference type="InterPro" id="IPR023214">
    <property type="entry name" value="HAD_sf"/>
</dbReference>
<gene>
    <name evidence="3" type="ORF">JAV76_01590</name>
</gene>
<keyword evidence="1 2" id="KW-0732">Signal</keyword>
<dbReference type="InterPro" id="IPR005519">
    <property type="entry name" value="Acid_phosphat_B-like"/>
</dbReference>
<feature type="signal peptide" evidence="2">
    <location>
        <begin position="1"/>
        <end position="27"/>
    </location>
</feature>
<comment type="caution">
    <text evidence="3">The sequence shown here is derived from an EMBL/GenBank/DDBJ whole genome shotgun (WGS) entry which is preliminary data.</text>
</comment>
<dbReference type="Gene3D" id="3.40.50.1000">
    <property type="entry name" value="HAD superfamily/HAD-like"/>
    <property type="match status" value="1"/>
</dbReference>
<dbReference type="EMBL" id="JAEINH010000001">
    <property type="protein sequence ID" value="MBI9113703.1"/>
    <property type="molecule type" value="Genomic_DNA"/>
</dbReference>
<proteinExistence type="predicted"/>
<evidence type="ECO:0000256" key="1">
    <source>
        <dbReference type="ARBA" id="ARBA00022729"/>
    </source>
</evidence>
<protein>
    <submittedName>
        <fullName evidence="3">Phosphatase</fullName>
    </submittedName>
</protein>
<dbReference type="PANTHER" id="PTHR31284">
    <property type="entry name" value="ACID PHOSPHATASE-LIKE PROTEIN"/>
    <property type="match status" value="1"/>
</dbReference>
<dbReference type="SUPFAM" id="SSF56784">
    <property type="entry name" value="HAD-like"/>
    <property type="match status" value="1"/>
</dbReference>
<accession>A0A934I1Y4</accession>
<sequence length="228" mass="24194">MRSLRRGVVVVAVAAFLGTAVPGASVAAPGAVTVAEQVRTEVAGPVDPADPTRPGPLTAQDVQALALPSYQQWVADVTAVTDQAAAFLRTRLPDASGARTAIVLDIDNTALQTSYRPGLTSPATPGVLELARIAEDAGADVFFVTARPEILRGQTVYNLDRAGYPRDGLYMRGWFDFRSDEALKTANRRAIEARGYTIVANIGNNVHDLVGGSAERTFKLPDYDGQLS</sequence>
<dbReference type="PANTHER" id="PTHR31284:SF10">
    <property type="entry name" value="ACID PHOSPHATASE-LIKE PROTEIN"/>
    <property type="match status" value="1"/>
</dbReference>
<dbReference type="Pfam" id="PF03767">
    <property type="entry name" value="Acid_phosphat_B"/>
    <property type="match status" value="1"/>
</dbReference>
<dbReference type="AlphaFoldDB" id="A0A934I1Y4"/>
<keyword evidence="4" id="KW-1185">Reference proteome</keyword>
<organism evidence="3 4">
    <name type="scientific">Sanguibacter suaedae</name>
    <dbReference type="NCBI Taxonomy" id="2795737"/>
    <lineage>
        <taxon>Bacteria</taxon>
        <taxon>Bacillati</taxon>
        <taxon>Actinomycetota</taxon>
        <taxon>Actinomycetes</taxon>
        <taxon>Micrococcales</taxon>
        <taxon>Sanguibacteraceae</taxon>
        <taxon>Sanguibacter</taxon>
    </lineage>
</organism>
<name>A0A934I1Y4_9MICO</name>
<dbReference type="Proteomes" id="UP000602087">
    <property type="component" value="Unassembled WGS sequence"/>
</dbReference>